<feature type="compositionally biased region" description="Polar residues" evidence="1">
    <location>
        <begin position="333"/>
        <end position="358"/>
    </location>
</feature>
<dbReference type="Pfam" id="PF00595">
    <property type="entry name" value="PDZ"/>
    <property type="match status" value="2"/>
</dbReference>
<dbReference type="EMBL" id="JBCEZU010000597">
    <property type="protein sequence ID" value="KAK9513813.1"/>
    <property type="molecule type" value="Genomic_DNA"/>
</dbReference>
<feature type="region of interest" description="Disordered" evidence="1">
    <location>
        <begin position="439"/>
        <end position="490"/>
    </location>
</feature>
<dbReference type="Gene3D" id="2.30.42.10">
    <property type="match status" value="2"/>
</dbReference>
<feature type="compositionally biased region" description="Polar residues" evidence="1">
    <location>
        <begin position="838"/>
        <end position="847"/>
    </location>
</feature>
<evidence type="ECO:0000256" key="1">
    <source>
        <dbReference type="SAM" id="MobiDB-lite"/>
    </source>
</evidence>
<feature type="compositionally biased region" description="Polar residues" evidence="1">
    <location>
        <begin position="372"/>
        <end position="388"/>
    </location>
</feature>
<accession>A0AAW1DVI3</accession>
<feature type="region of interest" description="Disordered" evidence="1">
    <location>
        <begin position="811"/>
        <end position="847"/>
    </location>
</feature>
<feature type="region of interest" description="Disordered" evidence="1">
    <location>
        <begin position="310"/>
        <end position="403"/>
    </location>
</feature>
<comment type="caution">
    <text evidence="3">The sequence shown here is derived from an EMBL/GenBank/DDBJ whole genome shotgun (WGS) entry which is preliminary data.</text>
</comment>
<organism evidence="3 4">
    <name type="scientific">Zoarces viviparus</name>
    <name type="common">Viviparous eelpout</name>
    <name type="synonym">Blennius viviparus</name>
    <dbReference type="NCBI Taxonomy" id="48416"/>
    <lineage>
        <taxon>Eukaryota</taxon>
        <taxon>Metazoa</taxon>
        <taxon>Chordata</taxon>
        <taxon>Craniata</taxon>
        <taxon>Vertebrata</taxon>
        <taxon>Euteleostomi</taxon>
        <taxon>Actinopterygii</taxon>
        <taxon>Neopterygii</taxon>
        <taxon>Teleostei</taxon>
        <taxon>Neoteleostei</taxon>
        <taxon>Acanthomorphata</taxon>
        <taxon>Eupercaria</taxon>
        <taxon>Perciformes</taxon>
        <taxon>Cottioidei</taxon>
        <taxon>Zoarcales</taxon>
        <taxon>Zoarcidae</taxon>
        <taxon>Zoarcinae</taxon>
        <taxon>Zoarces</taxon>
    </lineage>
</organism>
<dbReference type="PROSITE" id="PS50106">
    <property type="entry name" value="PDZ"/>
    <property type="match status" value="2"/>
</dbReference>
<reference evidence="3 4" key="1">
    <citation type="journal article" date="2024" name="Genome Biol. Evol.">
        <title>Chromosome-level genome assembly of the viviparous eelpout Zoarces viviparus.</title>
        <authorList>
            <person name="Fuhrmann N."/>
            <person name="Brasseur M.V."/>
            <person name="Bakowski C.E."/>
            <person name="Podsiadlowski L."/>
            <person name="Prost S."/>
            <person name="Krehenwinkel H."/>
            <person name="Mayer C."/>
        </authorList>
    </citation>
    <scope>NUCLEOTIDE SEQUENCE [LARGE SCALE GENOMIC DNA]</scope>
    <source>
        <strain evidence="3">NO-MEL_2022_Ind0_liver</strain>
    </source>
</reference>
<feature type="compositionally biased region" description="Polar residues" evidence="1">
    <location>
        <begin position="102"/>
        <end position="123"/>
    </location>
</feature>
<feature type="compositionally biased region" description="Basic and acidic residues" evidence="1">
    <location>
        <begin position="439"/>
        <end position="464"/>
    </location>
</feature>
<name>A0AAW1DVI3_ZOAVI</name>
<feature type="compositionally biased region" description="Basic and acidic residues" evidence="1">
    <location>
        <begin position="474"/>
        <end position="490"/>
    </location>
</feature>
<dbReference type="InterPro" id="IPR055287">
    <property type="entry name" value="IL-16-like"/>
</dbReference>
<feature type="compositionally biased region" description="Polar residues" evidence="1">
    <location>
        <begin position="80"/>
        <end position="89"/>
    </location>
</feature>
<feature type="compositionally biased region" description="Basic and acidic residues" evidence="1">
    <location>
        <begin position="45"/>
        <end position="63"/>
    </location>
</feature>
<dbReference type="CDD" id="cd06762">
    <property type="entry name" value="PDZ6_PDZD2-PDZ3_hPro-IL-16-like"/>
    <property type="match status" value="1"/>
</dbReference>
<feature type="compositionally biased region" description="Polar residues" evidence="1">
    <location>
        <begin position="690"/>
        <end position="718"/>
    </location>
</feature>
<feature type="region of interest" description="Disordered" evidence="1">
    <location>
        <begin position="590"/>
        <end position="654"/>
    </location>
</feature>
<evidence type="ECO:0000313" key="3">
    <source>
        <dbReference type="EMBL" id="KAK9513813.1"/>
    </source>
</evidence>
<dbReference type="SMART" id="SM00228">
    <property type="entry name" value="PDZ"/>
    <property type="match status" value="2"/>
</dbReference>
<feature type="compositionally biased region" description="Basic and acidic residues" evidence="1">
    <location>
        <begin position="628"/>
        <end position="637"/>
    </location>
</feature>
<dbReference type="PANTHER" id="PTHR48484">
    <property type="entry name" value="PRO-INTERLEUKIN-16"/>
    <property type="match status" value="1"/>
</dbReference>
<protein>
    <recommendedName>
        <fullName evidence="2">PDZ domain-containing protein</fullName>
    </recommendedName>
</protein>
<feature type="domain" description="PDZ" evidence="2">
    <location>
        <begin position="1045"/>
        <end position="1127"/>
    </location>
</feature>
<dbReference type="PANTHER" id="PTHR48484:SF1">
    <property type="entry name" value="DENTIN SIALOPHOSPHOPROTEIN"/>
    <property type="match status" value="1"/>
</dbReference>
<gene>
    <name evidence="3" type="ORF">VZT92_027316</name>
</gene>
<keyword evidence="4" id="KW-1185">Reference proteome</keyword>
<feature type="compositionally biased region" description="Polar residues" evidence="1">
    <location>
        <begin position="615"/>
        <end position="626"/>
    </location>
</feature>
<feature type="region of interest" description="Disordered" evidence="1">
    <location>
        <begin position="35"/>
        <end position="168"/>
    </location>
</feature>
<dbReference type="SUPFAM" id="SSF50156">
    <property type="entry name" value="PDZ domain-like"/>
    <property type="match status" value="2"/>
</dbReference>
<dbReference type="GO" id="GO:0005125">
    <property type="term" value="F:cytokine activity"/>
    <property type="evidence" value="ECO:0007669"/>
    <property type="project" value="InterPro"/>
</dbReference>
<dbReference type="GO" id="GO:0050930">
    <property type="term" value="P:induction of positive chemotaxis"/>
    <property type="evidence" value="ECO:0007669"/>
    <property type="project" value="InterPro"/>
</dbReference>
<feature type="region of interest" description="Disordered" evidence="1">
    <location>
        <begin position="415"/>
        <end position="434"/>
    </location>
</feature>
<dbReference type="GO" id="GO:0042609">
    <property type="term" value="F:CD4 receptor binding"/>
    <property type="evidence" value="ECO:0007669"/>
    <property type="project" value="TreeGrafter"/>
</dbReference>
<dbReference type="AlphaFoldDB" id="A0AAW1DVI3"/>
<dbReference type="InterPro" id="IPR001478">
    <property type="entry name" value="PDZ"/>
</dbReference>
<evidence type="ECO:0000313" key="4">
    <source>
        <dbReference type="Proteomes" id="UP001488805"/>
    </source>
</evidence>
<dbReference type="Proteomes" id="UP001488805">
    <property type="component" value="Unassembled WGS sequence"/>
</dbReference>
<feature type="region of interest" description="Disordered" evidence="1">
    <location>
        <begin position="226"/>
        <end position="258"/>
    </location>
</feature>
<dbReference type="GO" id="GO:0030595">
    <property type="term" value="P:leukocyte chemotaxis"/>
    <property type="evidence" value="ECO:0007669"/>
    <property type="project" value="TreeGrafter"/>
</dbReference>
<proteinExistence type="predicted"/>
<feature type="region of interest" description="Disordered" evidence="1">
    <location>
        <begin position="690"/>
        <end position="741"/>
    </location>
</feature>
<evidence type="ECO:0000259" key="2">
    <source>
        <dbReference type="PROSITE" id="PS50106"/>
    </source>
</evidence>
<feature type="compositionally biased region" description="Polar residues" evidence="1">
    <location>
        <begin position="725"/>
        <end position="741"/>
    </location>
</feature>
<feature type="compositionally biased region" description="Basic and acidic residues" evidence="1">
    <location>
        <begin position="389"/>
        <end position="402"/>
    </location>
</feature>
<dbReference type="InterPro" id="IPR036034">
    <property type="entry name" value="PDZ_sf"/>
</dbReference>
<feature type="domain" description="PDZ" evidence="2">
    <location>
        <begin position="931"/>
        <end position="1002"/>
    </location>
</feature>
<sequence length="1133" mass="123175">MDLSTLPTPVSEYDNQRTEARFTVRSANSPSYGLTRRAAVRKPKCFSEERKSNEEVGEREIFRTHTGTDGTTKEEDHTVSGYQARTESPSCVKGQSEKEDTSGYTTSTQLNQNGTAEKSITDSGTDRSRKCNPASESRGRTDWRKYSLPSRSKSLDWRAGASSPDGGKMADMFMLPTQRGMDEGRTGVEGMSSRVMSSIHAYNSAGTSNVVQERSLVSHMSENLDRASKGHSLPTRFRSLSGSGSGVRGAASSFGPEGGQSIMERIKKLYGSAGFSKMEDCSIIRDISTPATSHHRETTTQPLISTQKRSYEWASGGTSPRRFSSEEKRIPSPVQSRKSFTWTQKDTTGSETSFLPRTNRTREGLSGVQWPGQIQGQYSEVGGVNSSRGLEEMGTRSLDRARSRCSKAAQIRSARAAAGITSPPHSNSFLGEDRTVSLRDLSGLREGRTSGNGRKDHEGMKGKTDGIQGTLSEGTERLEEQGGKTDEVAKEKTELMSSCTDEVFDSNPPKVTMKSIERKTFPGRLSAASAASVRNKINQFEALTQSLATGQALMPRRAFSVPTPLSWAHEGVKKSGSAKAIGGLRHKWEGLKEGGEAGDDTEEKVTGGGKKLRSNRSSSLDENGLSSGRREGERDDLVENEGEEMDSTNNCADFGKYSSLKTTLEIPLTGGAQRKCRNFYVDETDFYRTSSPEEAPSLQLSNSAGVQKTTPPWITSPVSDEDKTPTNSPNNSPFLSPTTQPENVFPVLAQAAKIPKEDSPVLPGPLATSSHSKLSDLILPDVNTAHPHGKKRLLDLNAWVAGLKPNIMVWDDEEDFEDDDDDESTERDEDSNYDSDSGESSVTITSNMSQSDHKSFCVSLSDLCNFAGVEYESENDIAEWQSTSCRTASLSSDMSALSCVSVMPSEELDRLLEDVRSVGDSTLQDYNDVQVVVLHKDMGVGLGFSLAGGVDQNKPVTVHKVFHSGVAAKEGSISEGDQVLSINGTALCGYAHWEALRVLRRAKTREMGVVVLRRGGMSSVCNGGAQTINQGQIQTQCTETGQHVCVRLEKNTRDLGFSLEGGVDSNLGNRPLTVQKIFQGGPVGEVRPGDEVEEIEGMSVVGMRRLEAWTLIRRLPAGPVDVVLRRPIKHLET</sequence>
<feature type="compositionally biased region" description="Low complexity" evidence="1">
    <location>
        <begin position="236"/>
        <end position="255"/>
    </location>
</feature>
<feature type="compositionally biased region" description="Acidic residues" evidence="1">
    <location>
        <begin position="811"/>
        <end position="837"/>
    </location>
</feature>